<protein>
    <submittedName>
        <fullName evidence="2">Uncharacterized protein</fullName>
    </submittedName>
</protein>
<reference evidence="2" key="1">
    <citation type="submission" date="2021-03" db="EMBL/GenBank/DDBJ databases">
        <title>Revisited historic fungal species revealed as producer of novel bioactive compounds through whole genome sequencing and comparative genomics.</title>
        <authorList>
            <person name="Vignolle G.A."/>
            <person name="Hochenegger N."/>
            <person name="Mach R.L."/>
            <person name="Mach-Aigner A.R."/>
            <person name="Javad Rahimi M."/>
            <person name="Salim K.A."/>
            <person name="Chan C.M."/>
            <person name="Lim L.B.L."/>
            <person name="Cai F."/>
            <person name="Druzhinina I.S."/>
            <person name="U'Ren J.M."/>
            <person name="Derntl C."/>
        </authorList>
    </citation>
    <scope>NUCLEOTIDE SEQUENCE</scope>
    <source>
        <strain evidence="2">TUCIM 5799</strain>
    </source>
</reference>
<name>A0A9P9WE48_9PEZI</name>
<organism evidence="2 3">
    <name type="scientific">Neoarthrinium moseri</name>
    <dbReference type="NCBI Taxonomy" id="1658444"/>
    <lineage>
        <taxon>Eukaryota</taxon>
        <taxon>Fungi</taxon>
        <taxon>Dikarya</taxon>
        <taxon>Ascomycota</taxon>
        <taxon>Pezizomycotina</taxon>
        <taxon>Sordariomycetes</taxon>
        <taxon>Xylariomycetidae</taxon>
        <taxon>Amphisphaeriales</taxon>
        <taxon>Apiosporaceae</taxon>
        <taxon>Neoarthrinium</taxon>
    </lineage>
</organism>
<accession>A0A9P9WE48</accession>
<evidence type="ECO:0000313" key="3">
    <source>
        <dbReference type="Proteomes" id="UP000829685"/>
    </source>
</evidence>
<evidence type="ECO:0000256" key="1">
    <source>
        <dbReference type="SAM" id="MobiDB-lite"/>
    </source>
</evidence>
<dbReference type="Proteomes" id="UP000829685">
    <property type="component" value="Unassembled WGS sequence"/>
</dbReference>
<dbReference type="OrthoDB" id="4618257at2759"/>
<keyword evidence="3" id="KW-1185">Reference proteome</keyword>
<gene>
    <name evidence="2" type="ORF">JX265_010636</name>
</gene>
<dbReference type="AlphaFoldDB" id="A0A9P9WE48"/>
<comment type="caution">
    <text evidence="2">The sequence shown here is derived from an EMBL/GenBank/DDBJ whole genome shotgun (WGS) entry which is preliminary data.</text>
</comment>
<dbReference type="EMBL" id="JAFIMR010000035">
    <property type="protein sequence ID" value="KAI1859159.1"/>
    <property type="molecule type" value="Genomic_DNA"/>
</dbReference>
<evidence type="ECO:0000313" key="2">
    <source>
        <dbReference type="EMBL" id="KAI1859159.1"/>
    </source>
</evidence>
<sequence length="108" mass="12169">MCRSIRMQAICPTCNERISESTNKQICSDARRKGKGFGRCSTGVRRAEKEFRGEECHGCAEVTESHTDQLEMSDFAIRGLGRKTSPNKKPERATAYQDDSDDGVSYIW</sequence>
<proteinExistence type="predicted"/>
<feature type="region of interest" description="Disordered" evidence="1">
    <location>
        <begin position="80"/>
        <end position="108"/>
    </location>
</feature>